<keyword evidence="3" id="KW-1185">Reference proteome</keyword>
<gene>
    <name evidence="2" type="ORF">B0H16DRAFT_1469539</name>
</gene>
<feature type="compositionally biased region" description="Polar residues" evidence="1">
    <location>
        <begin position="11"/>
        <end position="21"/>
    </location>
</feature>
<protein>
    <submittedName>
        <fullName evidence="2">Uncharacterized protein</fullName>
    </submittedName>
</protein>
<feature type="region of interest" description="Disordered" evidence="1">
    <location>
        <begin position="1"/>
        <end position="44"/>
    </location>
</feature>
<proteinExistence type="predicted"/>
<sequence length="139" mass="16153">MSAPPPKENTPAPQSICASSVSEKRKKKKGEGPKLKPGNKDDFHSKHYNFLIANLDAYLEALKQGKTRKWWPELFEAYWSQFYWRLALDEEPAEDAVVLLGRREELMVEEENEKEAIQKHIKGHNDFKVAVDTEFQSRH</sequence>
<evidence type="ECO:0000256" key="1">
    <source>
        <dbReference type="SAM" id="MobiDB-lite"/>
    </source>
</evidence>
<evidence type="ECO:0000313" key="2">
    <source>
        <dbReference type="EMBL" id="KAJ7730568.1"/>
    </source>
</evidence>
<reference evidence="2" key="1">
    <citation type="submission" date="2023-03" db="EMBL/GenBank/DDBJ databases">
        <title>Massive genome expansion in bonnet fungi (Mycena s.s.) driven by repeated elements and novel gene families across ecological guilds.</title>
        <authorList>
            <consortium name="Lawrence Berkeley National Laboratory"/>
            <person name="Harder C.B."/>
            <person name="Miyauchi S."/>
            <person name="Viragh M."/>
            <person name="Kuo A."/>
            <person name="Thoen E."/>
            <person name="Andreopoulos B."/>
            <person name="Lu D."/>
            <person name="Skrede I."/>
            <person name="Drula E."/>
            <person name="Henrissat B."/>
            <person name="Morin E."/>
            <person name="Kohler A."/>
            <person name="Barry K."/>
            <person name="LaButti K."/>
            <person name="Morin E."/>
            <person name="Salamov A."/>
            <person name="Lipzen A."/>
            <person name="Mereny Z."/>
            <person name="Hegedus B."/>
            <person name="Baldrian P."/>
            <person name="Stursova M."/>
            <person name="Weitz H."/>
            <person name="Taylor A."/>
            <person name="Grigoriev I.V."/>
            <person name="Nagy L.G."/>
            <person name="Martin F."/>
            <person name="Kauserud H."/>
        </authorList>
    </citation>
    <scope>NUCLEOTIDE SEQUENCE</scope>
    <source>
        <strain evidence="2">CBHHK182m</strain>
    </source>
</reference>
<dbReference type="Proteomes" id="UP001215598">
    <property type="component" value="Unassembled WGS sequence"/>
</dbReference>
<dbReference type="EMBL" id="JARKIB010000158">
    <property type="protein sequence ID" value="KAJ7730568.1"/>
    <property type="molecule type" value="Genomic_DNA"/>
</dbReference>
<dbReference type="AlphaFoldDB" id="A0AAD7MSD2"/>
<name>A0AAD7MSD2_9AGAR</name>
<accession>A0AAD7MSD2</accession>
<comment type="caution">
    <text evidence="2">The sequence shown here is derived from an EMBL/GenBank/DDBJ whole genome shotgun (WGS) entry which is preliminary data.</text>
</comment>
<feature type="compositionally biased region" description="Basic and acidic residues" evidence="1">
    <location>
        <begin position="30"/>
        <end position="44"/>
    </location>
</feature>
<organism evidence="2 3">
    <name type="scientific">Mycena metata</name>
    <dbReference type="NCBI Taxonomy" id="1033252"/>
    <lineage>
        <taxon>Eukaryota</taxon>
        <taxon>Fungi</taxon>
        <taxon>Dikarya</taxon>
        <taxon>Basidiomycota</taxon>
        <taxon>Agaricomycotina</taxon>
        <taxon>Agaricomycetes</taxon>
        <taxon>Agaricomycetidae</taxon>
        <taxon>Agaricales</taxon>
        <taxon>Marasmiineae</taxon>
        <taxon>Mycenaceae</taxon>
        <taxon>Mycena</taxon>
    </lineage>
</organism>
<evidence type="ECO:0000313" key="3">
    <source>
        <dbReference type="Proteomes" id="UP001215598"/>
    </source>
</evidence>